<evidence type="ECO:0000313" key="2">
    <source>
        <dbReference type="Proteomes" id="UP000507222"/>
    </source>
</evidence>
<gene>
    <name evidence="1" type="ORF">CURHAP_LOCUS1651</name>
</gene>
<proteinExistence type="predicted"/>
<accession>A0A6J5TFP7</accession>
<sequence length="64" mass="6901">MDDKELEMYRIFQAIDGAAVRRREGVGNIGEALGCWAQKGIGGSHNEHIISLVGPTMNTSSVNV</sequence>
<dbReference type="AlphaFoldDB" id="A0A6J5TFP7"/>
<evidence type="ECO:0000313" key="1">
    <source>
        <dbReference type="EMBL" id="CAB4262409.1"/>
    </source>
</evidence>
<organism evidence="1 2">
    <name type="scientific">Prunus armeniaca</name>
    <name type="common">Apricot</name>
    <name type="synonym">Armeniaca vulgaris</name>
    <dbReference type="NCBI Taxonomy" id="36596"/>
    <lineage>
        <taxon>Eukaryota</taxon>
        <taxon>Viridiplantae</taxon>
        <taxon>Streptophyta</taxon>
        <taxon>Embryophyta</taxon>
        <taxon>Tracheophyta</taxon>
        <taxon>Spermatophyta</taxon>
        <taxon>Magnoliopsida</taxon>
        <taxon>eudicotyledons</taxon>
        <taxon>Gunneridae</taxon>
        <taxon>Pentapetalae</taxon>
        <taxon>rosids</taxon>
        <taxon>fabids</taxon>
        <taxon>Rosales</taxon>
        <taxon>Rosaceae</taxon>
        <taxon>Amygdaloideae</taxon>
        <taxon>Amygdaleae</taxon>
        <taxon>Prunus</taxon>
    </lineage>
</organism>
<reference evidence="1 2" key="1">
    <citation type="submission" date="2020-05" db="EMBL/GenBank/DDBJ databases">
        <authorList>
            <person name="Campoy J."/>
            <person name="Schneeberger K."/>
            <person name="Spophaly S."/>
        </authorList>
    </citation>
    <scope>NUCLEOTIDE SEQUENCE [LARGE SCALE GENOMIC DNA]</scope>
    <source>
        <strain evidence="1">PruArmRojPasFocal</strain>
    </source>
</reference>
<dbReference type="EMBL" id="CAEKDK010000001">
    <property type="protein sequence ID" value="CAB4262409.1"/>
    <property type="molecule type" value="Genomic_DNA"/>
</dbReference>
<protein>
    <submittedName>
        <fullName evidence="1">Uncharacterized protein</fullName>
    </submittedName>
</protein>
<name>A0A6J5TFP7_PRUAR</name>
<dbReference type="Proteomes" id="UP000507222">
    <property type="component" value="Unassembled WGS sequence"/>
</dbReference>